<dbReference type="CDD" id="cd14798">
    <property type="entry name" value="RX-CC_like"/>
    <property type="match status" value="1"/>
</dbReference>
<evidence type="ECO:0000259" key="7">
    <source>
        <dbReference type="Pfam" id="PF00931"/>
    </source>
</evidence>
<evidence type="ECO:0000256" key="1">
    <source>
        <dbReference type="ARBA" id="ARBA00008894"/>
    </source>
</evidence>
<evidence type="ECO:0000313" key="11">
    <source>
        <dbReference type="EMBL" id="VAI02966.1"/>
    </source>
</evidence>
<evidence type="ECO:0000313" key="12">
    <source>
        <dbReference type="Proteomes" id="UP000324705"/>
    </source>
</evidence>
<evidence type="ECO:0000259" key="10">
    <source>
        <dbReference type="Pfam" id="PF23598"/>
    </source>
</evidence>
<dbReference type="Pfam" id="PF18052">
    <property type="entry name" value="Rx_N"/>
    <property type="match status" value="1"/>
</dbReference>
<evidence type="ECO:0000259" key="8">
    <source>
        <dbReference type="Pfam" id="PF18052"/>
    </source>
</evidence>
<dbReference type="InterPro" id="IPR002182">
    <property type="entry name" value="NB-ARC"/>
</dbReference>
<feature type="domain" description="NB-ARC" evidence="7">
    <location>
        <begin position="414"/>
        <end position="579"/>
    </location>
</feature>
<dbReference type="AlphaFoldDB" id="A0A9R0SY35"/>
<evidence type="ECO:0000256" key="5">
    <source>
        <dbReference type="ARBA" id="ARBA00022821"/>
    </source>
</evidence>
<dbReference type="EMBL" id="LT934118">
    <property type="protein sequence ID" value="VAI02966.1"/>
    <property type="molecule type" value="Genomic_DNA"/>
</dbReference>
<evidence type="ECO:0000256" key="3">
    <source>
        <dbReference type="ARBA" id="ARBA00022737"/>
    </source>
</evidence>
<keyword evidence="12" id="KW-1185">Reference proteome</keyword>
<dbReference type="GO" id="GO:0098542">
    <property type="term" value="P:defense response to other organism"/>
    <property type="evidence" value="ECO:0007669"/>
    <property type="project" value="TreeGrafter"/>
</dbReference>
<feature type="domain" description="Disease resistance N-terminal" evidence="8">
    <location>
        <begin position="12"/>
        <end position="95"/>
    </location>
</feature>
<reference evidence="11 12" key="1">
    <citation type="submission" date="2017-09" db="EMBL/GenBank/DDBJ databases">
        <authorList>
            <consortium name="International Durum Wheat Genome Sequencing Consortium (IDWGSC)"/>
            <person name="Milanesi L."/>
        </authorList>
    </citation>
    <scope>NUCLEOTIDE SEQUENCE [LARGE SCALE GENOMIC DNA]</scope>
    <source>
        <strain evidence="12">cv. Svevo</strain>
    </source>
</reference>
<proteinExistence type="inferred from homology"/>
<dbReference type="InterPro" id="IPR055414">
    <property type="entry name" value="LRR_R13L4/SHOC2-like"/>
</dbReference>
<keyword evidence="6" id="KW-0175">Coiled coil</keyword>
<dbReference type="PANTHER" id="PTHR23155">
    <property type="entry name" value="DISEASE RESISTANCE PROTEIN RP"/>
    <property type="match status" value="1"/>
</dbReference>
<keyword evidence="4" id="KW-0547">Nucleotide-binding</keyword>
<feature type="domain" description="NB-ARC" evidence="7">
    <location>
        <begin position="189"/>
        <end position="349"/>
    </location>
</feature>
<dbReference type="PANTHER" id="PTHR23155:SF1135">
    <property type="entry name" value="OS08G0246300 PROTEIN"/>
    <property type="match status" value="1"/>
</dbReference>
<dbReference type="SUPFAM" id="SSF52540">
    <property type="entry name" value="P-loop containing nucleoside triphosphate hydrolases"/>
    <property type="match status" value="2"/>
</dbReference>
<dbReference type="Pfam" id="PF23598">
    <property type="entry name" value="LRR_14"/>
    <property type="match status" value="1"/>
</dbReference>
<protein>
    <recommendedName>
        <fullName evidence="13">Disease resistance protein RPM1</fullName>
    </recommendedName>
</protein>
<keyword evidence="2" id="KW-0433">Leucine-rich repeat</keyword>
<evidence type="ECO:0000256" key="2">
    <source>
        <dbReference type="ARBA" id="ARBA00022614"/>
    </source>
</evidence>
<comment type="similarity">
    <text evidence="1">Belongs to the disease resistance NB-LRR family.</text>
</comment>
<dbReference type="Gene3D" id="3.40.50.300">
    <property type="entry name" value="P-loop containing nucleotide triphosphate hydrolases"/>
    <property type="match status" value="2"/>
</dbReference>
<evidence type="ECO:0000256" key="4">
    <source>
        <dbReference type="ARBA" id="ARBA00022741"/>
    </source>
</evidence>
<dbReference type="Proteomes" id="UP000324705">
    <property type="component" value="Chromosome 4B"/>
</dbReference>
<dbReference type="Gene3D" id="3.80.10.10">
    <property type="entry name" value="Ribonuclease Inhibitor"/>
    <property type="match status" value="1"/>
</dbReference>
<dbReference type="OMA" id="NEPCLND"/>
<keyword evidence="5" id="KW-0611">Plant defense</keyword>
<gene>
    <name evidence="11" type="ORF">TRITD_4Bv1G033110</name>
</gene>
<evidence type="ECO:0008006" key="13">
    <source>
        <dbReference type="Google" id="ProtNLM"/>
    </source>
</evidence>
<feature type="domain" description="Disease resistance R13L4/SHOC-2-like LRR" evidence="10">
    <location>
        <begin position="796"/>
        <end position="1154"/>
    </location>
</feature>
<dbReference type="InterPro" id="IPR058922">
    <property type="entry name" value="WHD_DRP"/>
</dbReference>
<dbReference type="InterPro" id="IPR041118">
    <property type="entry name" value="Rx_N"/>
</dbReference>
<sequence>MADLAVGLAKSVVEGALTKAQSAIEEDSKLRQSAQRDLVFITGEFQMMQSFLKLADDERTRNIVVRTWVRQIRELAYDVEDCIEFVLHLDKKSQWWRRLLPAFVSAARQPLDEAIAEIRQLKIRVEDVSSRNARYSLISDSGSKPVVVHQQPPAAARAAMGATAFHMLVEATDIAKRQYGDLTQLITKKDNGFQVISVWGTGGDLGTLSIIRKAFDDPEICQNFTCRAWIKLVHPFNPHEFIRSLRVQFYANSCKEPGSIIGVGVLKMMEATQDDLETFMEELNSKKYIIVLEDVSTIVDWDAVRMFIPSSKNGSCIIVSTQQSEIASVCVGHSYQVLELKQFSTEHSVYAFTEGSQGDGVKAEEISAEHEARPDTIHTSRIDAALAWMKKYPITGRESEINELCQYTTKARFNSFHVISVWGIAGVGKSTLVRNLFCNRILKTTLFEKYGWVDVSHPFNLRDFSRSLLLDFYSESFQAKEAASNDTIRSKNPIQECRDLLEQHHCLVVIDDLQSKEEWDLIKAALLSRSSQSVIIAITTEASIATCCVDKEDLVFNVKGLQADAAVDLFHQEANRKNSSSTLKDLKEEPKLLELILKCGGLPKVLVAIAGVLAKKTVTLMDTVGLTNDRFMHTLETNPEYDSLRGLFGWMYSYFRSCPDSLKPCIFYMSLFPRGQSVRRRRVVRRWVAEGYTRDSEDKSAEQNGEMFFSKLLDLSIIQQPPQSVTTALGDTRMISCRVNGFIREYIVSRRMEENLVFELEGCCDVTTQRTGRHLIIRESWDRDKIVFESMDFSRLRSLTVFGKWKEFFVSKSMKLLRVLDLEDALGVEDADLERMLKLLRRLKFLSLRGCHEIHHLPSCLGDLRQLQTLDVKRTSIVKLPKKISKLEKLQYIRTGTSLLAEQQSTPCLSVSELCGRRPLVGVMVPRGIDKLTALHTLGVINIGSSGGKAILKELKDLTQLRKLGVSGINKKNIEKFSSAISGHVHLESLSVHVDKDSQGCLAGISLPLQALQSLKLHGPVEKLPGLEIDQLSKLRKLDLEMNMLTKDDIKLTGSLPKLCALRIKLLQDSKLHFCVKENGLELHTYREAKVLEIACGSSLDVTFGTNTMTSLELLKAYCSEGSSVKFSGLKNLVGLKEVLIKGCCDDMLKEDLQSQLNDHSEKPVLKLEE</sequence>
<feature type="domain" description="Disease resistance protein winged helix" evidence="9">
    <location>
        <begin position="671"/>
        <end position="725"/>
    </location>
</feature>
<dbReference type="GO" id="GO:0043531">
    <property type="term" value="F:ADP binding"/>
    <property type="evidence" value="ECO:0007669"/>
    <property type="project" value="InterPro"/>
</dbReference>
<dbReference type="InterPro" id="IPR038005">
    <property type="entry name" value="RX-like_CC"/>
</dbReference>
<dbReference type="InterPro" id="IPR044974">
    <property type="entry name" value="Disease_R_plants"/>
</dbReference>
<organism evidence="11 12">
    <name type="scientific">Triticum turgidum subsp. durum</name>
    <name type="common">Durum wheat</name>
    <name type="synonym">Triticum durum</name>
    <dbReference type="NCBI Taxonomy" id="4567"/>
    <lineage>
        <taxon>Eukaryota</taxon>
        <taxon>Viridiplantae</taxon>
        <taxon>Streptophyta</taxon>
        <taxon>Embryophyta</taxon>
        <taxon>Tracheophyta</taxon>
        <taxon>Spermatophyta</taxon>
        <taxon>Magnoliopsida</taxon>
        <taxon>Liliopsida</taxon>
        <taxon>Poales</taxon>
        <taxon>Poaceae</taxon>
        <taxon>BOP clade</taxon>
        <taxon>Pooideae</taxon>
        <taxon>Triticodae</taxon>
        <taxon>Triticeae</taxon>
        <taxon>Triticinae</taxon>
        <taxon>Triticum</taxon>
    </lineage>
</organism>
<dbReference type="Gramene" id="TRITD4Bv1G033110.4">
    <property type="protein sequence ID" value="TRITD4Bv1G033110.4"/>
    <property type="gene ID" value="TRITD4Bv1G033110"/>
</dbReference>
<dbReference type="InterPro" id="IPR032675">
    <property type="entry name" value="LRR_dom_sf"/>
</dbReference>
<dbReference type="PRINTS" id="PR00364">
    <property type="entry name" value="DISEASERSIST"/>
</dbReference>
<dbReference type="InterPro" id="IPR027417">
    <property type="entry name" value="P-loop_NTPase"/>
</dbReference>
<dbReference type="Pfam" id="PF00931">
    <property type="entry name" value="NB-ARC"/>
    <property type="match status" value="2"/>
</dbReference>
<name>A0A9R0SY35_TRITD</name>
<evidence type="ECO:0000256" key="6">
    <source>
        <dbReference type="ARBA" id="ARBA00023054"/>
    </source>
</evidence>
<dbReference type="SUPFAM" id="SSF52047">
    <property type="entry name" value="RNI-like"/>
    <property type="match status" value="1"/>
</dbReference>
<accession>A0A9R0SY35</accession>
<evidence type="ECO:0000259" key="9">
    <source>
        <dbReference type="Pfam" id="PF23559"/>
    </source>
</evidence>
<dbReference type="Pfam" id="PF23559">
    <property type="entry name" value="WHD_DRP"/>
    <property type="match status" value="1"/>
</dbReference>
<dbReference type="Gene3D" id="1.20.5.4130">
    <property type="match status" value="1"/>
</dbReference>
<keyword evidence="3" id="KW-0677">Repeat</keyword>